<evidence type="ECO:0000313" key="4">
    <source>
        <dbReference type="Proteomes" id="UP001281761"/>
    </source>
</evidence>
<feature type="repeat" description="WD" evidence="1">
    <location>
        <begin position="406"/>
        <end position="439"/>
    </location>
</feature>
<keyword evidence="1" id="KW-0853">WD repeat</keyword>
<dbReference type="Gene3D" id="2.130.10.10">
    <property type="entry name" value="YVTN repeat-like/Quinoprotein amine dehydrogenase"/>
    <property type="match status" value="2"/>
</dbReference>
<dbReference type="EMBL" id="JARBJD010000003">
    <property type="protein sequence ID" value="KAK2964234.1"/>
    <property type="molecule type" value="Genomic_DNA"/>
</dbReference>
<dbReference type="PANTHER" id="PTHR44499:SF1">
    <property type="entry name" value="JOUBERIN"/>
    <property type="match status" value="1"/>
</dbReference>
<comment type="caution">
    <text evidence="3">The sequence shown here is derived from an EMBL/GenBank/DDBJ whole genome shotgun (WGS) entry which is preliminary data.</text>
</comment>
<feature type="compositionally biased region" description="Polar residues" evidence="2">
    <location>
        <begin position="1400"/>
        <end position="1417"/>
    </location>
</feature>
<feature type="compositionally biased region" description="Basic and acidic residues" evidence="2">
    <location>
        <begin position="983"/>
        <end position="1085"/>
    </location>
</feature>
<feature type="compositionally biased region" description="Acidic residues" evidence="2">
    <location>
        <begin position="1"/>
        <end position="24"/>
    </location>
</feature>
<feature type="compositionally biased region" description="Basic and acidic residues" evidence="2">
    <location>
        <begin position="1157"/>
        <end position="1173"/>
    </location>
</feature>
<evidence type="ECO:0000313" key="3">
    <source>
        <dbReference type="EMBL" id="KAK2964234.1"/>
    </source>
</evidence>
<feature type="compositionally biased region" description="Polar residues" evidence="2">
    <location>
        <begin position="1428"/>
        <end position="1446"/>
    </location>
</feature>
<evidence type="ECO:0000256" key="2">
    <source>
        <dbReference type="SAM" id="MobiDB-lite"/>
    </source>
</evidence>
<protein>
    <submittedName>
        <fullName evidence="3">Uncharacterized protein</fullName>
    </submittedName>
</protein>
<feature type="compositionally biased region" description="Basic residues" evidence="2">
    <location>
        <begin position="1511"/>
        <end position="1522"/>
    </location>
</feature>
<reference evidence="3 4" key="1">
    <citation type="journal article" date="2022" name="bioRxiv">
        <title>Genomics of Preaxostyla Flagellates Illuminates Evolutionary Transitions and the Path Towards Mitochondrial Loss.</title>
        <authorList>
            <person name="Novak L.V.F."/>
            <person name="Treitli S.C."/>
            <person name="Pyrih J."/>
            <person name="Halakuc P."/>
            <person name="Pipaliya S.V."/>
            <person name="Vacek V."/>
            <person name="Brzon O."/>
            <person name="Soukal P."/>
            <person name="Eme L."/>
            <person name="Dacks J.B."/>
            <person name="Karnkowska A."/>
            <person name="Elias M."/>
            <person name="Hampl V."/>
        </authorList>
    </citation>
    <scope>NUCLEOTIDE SEQUENCE [LARGE SCALE GENOMIC DNA]</scope>
    <source>
        <strain evidence="3">NAU3</strain>
        <tissue evidence="3">Gut</tissue>
    </source>
</reference>
<dbReference type="InterPro" id="IPR036322">
    <property type="entry name" value="WD40_repeat_dom_sf"/>
</dbReference>
<dbReference type="PROSITE" id="PS50082">
    <property type="entry name" value="WD_REPEATS_2"/>
    <property type="match status" value="1"/>
</dbReference>
<evidence type="ECO:0000256" key="1">
    <source>
        <dbReference type="PROSITE-ProRule" id="PRU00221"/>
    </source>
</evidence>
<feature type="region of interest" description="Disordered" evidence="2">
    <location>
        <begin position="1323"/>
        <end position="1346"/>
    </location>
</feature>
<feature type="region of interest" description="Disordered" evidence="2">
    <location>
        <begin position="1"/>
        <end position="34"/>
    </location>
</feature>
<proteinExistence type="predicted"/>
<feature type="compositionally biased region" description="Low complexity" evidence="2">
    <location>
        <begin position="1229"/>
        <end position="1242"/>
    </location>
</feature>
<feature type="region of interest" description="Disordered" evidence="2">
    <location>
        <begin position="1150"/>
        <end position="1248"/>
    </location>
</feature>
<feature type="compositionally biased region" description="Polar residues" evidence="2">
    <location>
        <begin position="1336"/>
        <end position="1346"/>
    </location>
</feature>
<keyword evidence="4" id="KW-1185">Reference proteome</keyword>
<feature type="region of interest" description="Disordered" evidence="2">
    <location>
        <begin position="973"/>
        <end position="1122"/>
    </location>
</feature>
<dbReference type="SUPFAM" id="SSF50978">
    <property type="entry name" value="WD40 repeat-like"/>
    <property type="match status" value="1"/>
</dbReference>
<dbReference type="Pfam" id="PF00400">
    <property type="entry name" value="WD40"/>
    <property type="match status" value="1"/>
</dbReference>
<dbReference type="InterPro" id="IPR052803">
    <property type="entry name" value="Cilium-Associated_Jouberin"/>
</dbReference>
<dbReference type="SMART" id="SM00320">
    <property type="entry name" value="WD40"/>
    <property type="match status" value="4"/>
</dbReference>
<accession>A0ABQ9YKZ9</accession>
<dbReference type="InterPro" id="IPR015943">
    <property type="entry name" value="WD40/YVTN_repeat-like_dom_sf"/>
</dbReference>
<dbReference type="InterPro" id="IPR001680">
    <property type="entry name" value="WD40_rpt"/>
</dbReference>
<dbReference type="PANTHER" id="PTHR44499">
    <property type="entry name" value="JOUBERIN"/>
    <property type="match status" value="1"/>
</dbReference>
<gene>
    <name evidence="3" type="ORF">BLNAU_765</name>
</gene>
<dbReference type="Proteomes" id="UP001281761">
    <property type="component" value="Unassembled WGS sequence"/>
</dbReference>
<dbReference type="PROSITE" id="PS50294">
    <property type="entry name" value="WD_REPEATS_REGION"/>
    <property type="match status" value="1"/>
</dbReference>
<sequence>MSIQNDEIESYAEEAEEEDEEEKEELPKIDSPQNVEEEELLNEEVLSISILQTDPMIFNRFCVHPCVRVHIIDETTFQHLEKSDPSRPVLKKDEFATDLDFKPNFARFINPFLTKVVNFGTRNFAVWNQTFIVNDLFNHLVSDNVIYIFEIVEFNRPSIEAINIGWYPISWGYLRGRSISKHKPGTTFRIPLYKLPKDFKEKNPLTYWPSAPPAFPFGLALYARMLGVTVKTPTIESPPHSGEMASYAHSIQRFSGNQRRLKQEKSPVMSSLFVKFDKSGPVEFNEDVMEVQALQVEAQNDELKQQQALKDAFNDLKQSQLAFFGQYETILTRRRMEKRWCRLPNTLCCSVPTGEEGCSLVKFDSQGQFIACACGTTRSCFMRVCHVHSLGLSHLTAVHLLPIVDLIGHKSIIYQLAWSNDSRFLLSASADFTVCVYDMVDDGTEGRAQQRLQEAENGIVEFGLRERVLVQKGQNMHQLISTFNKNQISFTNNHTPFFPVTYPTPLQKQNPKQFFSFLSPRLVLRHPSFVYSVCIHPEFAGLTDQQAKDCVVTEATEEIHRFPLLVCTSCFDGVIRVWAITTGAHSDWHSDIPRKHMVKEENRESELNGGHLLAELRAHNTHVDKLVFDTTGEMMFSSDGNGVVVGWVSSKTDILNELDNVLTNNEATGTEMNRIDALSLAVEKVFRPIQVVSRGRETLHPSLDDLDLFEIDGDDEAFLGRVQLTHSVSTLSHYPPNAKLSSQFTHSNLLVVPQNSAPFTSAVQTSLTSPYTESSLVSPAKNRNTVMRCGCFTSDGQAVLCGGSDGQVYVLKSPTSEFDVEWNMLVSQTKQAQNRRKMVEDWKKMNPDAQIKIDGSDADNSEMKQAELIERMTKKTEQAVVFSSRGVLPVGYPSNVASVDWHPLENIIAVSTLNPQQPVLIFARLGDVGKVAEKKVEKPIELKEPEKERVVVDENAFDVIGKMFQPVHQRALQTIGEGDETTEDKLRGDLRSARKGDKDEGETERDTKRESDLRKREEALRKREEDERRKLEDERKRLEDERKRLEDEKKKREEDERQRLEDEERKREEDRQHTEKRSESEDERPSPLPAPTAKVEQKPPRKPRRAPRNEADAFDVFPLRSDEDLPFGAEKGRVTSESQFPFAVEYGVSDGQTIRWDSPEKPRRKARAEDDRFAVVSVSAEHPTVHPPQRQSVPAGRGRIESERAGTPPLPAEIDQIQQRKREQRRQRQSSSPSKSMSQASSVFTDTVDTPLFHSRMVSQPHASQTPIDNRIIIPTSAPPARPFEGIRSESSVYVVPQRGTGTIHTEPVSDDTLAQMEMRQTRKHRNRKAVEPELDTSSSFVQPTYQTPARSPVMTITQDPIVTPQMPRRPHRTAVQMIESDIDTPQRSSPHPQRPERTVQFSNSRRSTTPHQNRSSPVVAREDDFYPTSSISHNSGFTVSQQSHHSPPFRTLSDALSPPPPTTTFVQTDYGSPQAPPMRQRRAVVPTLGDIENEDDLNDTMITQRERNRREHQRRKGRRTRQPVMPDADHDF</sequence>
<feature type="region of interest" description="Disordered" evidence="2">
    <location>
        <begin position="1383"/>
        <end position="1533"/>
    </location>
</feature>
<organism evidence="3 4">
    <name type="scientific">Blattamonas nauphoetae</name>
    <dbReference type="NCBI Taxonomy" id="2049346"/>
    <lineage>
        <taxon>Eukaryota</taxon>
        <taxon>Metamonada</taxon>
        <taxon>Preaxostyla</taxon>
        <taxon>Oxymonadida</taxon>
        <taxon>Blattamonas</taxon>
    </lineage>
</organism>
<name>A0ABQ9YKZ9_9EUKA</name>
<dbReference type="CDD" id="cd22249">
    <property type="entry name" value="UDM1_RNF168_RNF169-like"/>
    <property type="match status" value="1"/>
</dbReference>